<dbReference type="SUPFAM" id="SSF54001">
    <property type="entry name" value="Cysteine proteinases"/>
    <property type="match status" value="1"/>
</dbReference>
<dbReference type="InterPro" id="IPR028889">
    <property type="entry name" value="USP"/>
</dbReference>
<reference evidence="2" key="1">
    <citation type="journal article" date="2020" name="Stud. Mycol.">
        <title>101 Dothideomycetes genomes: a test case for predicting lifestyles and emergence of pathogens.</title>
        <authorList>
            <person name="Haridas S."/>
            <person name="Albert R."/>
            <person name="Binder M."/>
            <person name="Bloem J."/>
            <person name="Labutti K."/>
            <person name="Salamov A."/>
            <person name="Andreopoulos B."/>
            <person name="Baker S."/>
            <person name="Barry K."/>
            <person name="Bills G."/>
            <person name="Bluhm B."/>
            <person name="Cannon C."/>
            <person name="Castanera R."/>
            <person name="Culley D."/>
            <person name="Daum C."/>
            <person name="Ezra D."/>
            <person name="Gonzalez J."/>
            <person name="Henrissat B."/>
            <person name="Kuo A."/>
            <person name="Liang C."/>
            <person name="Lipzen A."/>
            <person name="Lutzoni F."/>
            <person name="Magnuson J."/>
            <person name="Mondo S."/>
            <person name="Nolan M."/>
            <person name="Ohm R."/>
            <person name="Pangilinan J."/>
            <person name="Park H.-J."/>
            <person name="Ramirez L."/>
            <person name="Alfaro M."/>
            <person name="Sun H."/>
            <person name="Tritt A."/>
            <person name="Yoshinaga Y."/>
            <person name="Zwiers L.-H."/>
            <person name="Turgeon B."/>
            <person name="Goodwin S."/>
            <person name="Spatafora J."/>
            <person name="Crous P."/>
            <person name="Grigoriev I."/>
        </authorList>
    </citation>
    <scope>NUCLEOTIDE SEQUENCE</scope>
    <source>
        <strain evidence="2">CBS 183.55</strain>
    </source>
</reference>
<feature type="domain" description="USP" evidence="1">
    <location>
        <begin position="1"/>
        <end position="197"/>
    </location>
</feature>
<evidence type="ECO:0000259" key="1">
    <source>
        <dbReference type="PROSITE" id="PS50235"/>
    </source>
</evidence>
<accession>A0A6A5RH64</accession>
<dbReference type="RefSeq" id="XP_033446832.1">
    <property type="nucleotide sequence ID" value="XM_033588220.1"/>
</dbReference>
<organism evidence="2 3">
    <name type="scientific">Didymella exigua CBS 183.55</name>
    <dbReference type="NCBI Taxonomy" id="1150837"/>
    <lineage>
        <taxon>Eukaryota</taxon>
        <taxon>Fungi</taxon>
        <taxon>Dikarya</taxon>
        <taxon>Ascomycota</taxon>
        <taxon>Pezizomycotina</taxon>
        <taxon>Dothideomycetes</taxon>
        <taxon>Pleosporomycetidae</taxon>
        <taxon>Pleosporales</taxon>
        <taxon>Pleosporineae</taxon>
        <taxon>Didymellaceae</taxon>
        <taxon>Didymella</taxon>
    </lineage>
</organism>
<gene>
    <name evidence="2" type="ORF">M421DRAFT_210961</name>
</gene>
<dbReference type="GO" id="GO:0016579">
    <property type="term" value="P:protein deubiquitination"/>
    <property type="evidence" value="ECO:0007669"/>
    <property type="project" value="InterPro"/>
</dbReference>
<name>A0A6A5RH64_9PLEO</name>
<evidence type="ECO:0000313" key="3">
    <source>
        <dbReference type="Proteomes" id="UP000800082"/>
    </source>
</evidence>
<dbReference type="EMBL" id="ML978976">
    <property type="protein sequence ID" value="KAF1926580.1"/>
    <property type="molecule type" value="Genomic_DNA"/>
</dbReference>
<dbReference type="GeneID" id="54345867"/>
<dbReference type="Pfam" id="PF00443">
    <property type="entry name" value="UCH"/>
    <property type="match status" value="1"/>
</dbReference>
<dbReference type="GO" id="GO:0004843">
    <property type="term" value="F:cysteine-type deubiquitinase activity"/>
    <property type="evidence" value="ECO:0007669"/>
    <property type="project" value="InterPro"/>
</dbReference>
<sequence>MRNSMIVQQDAQELMTRLLGWGCGESVENNDRRHNQYKALFHTVYREAREFSECKNGETSTVVDFGQRVTPLTSGHDTLEAAFTRAMTAHAFFSNSDPEGNKGKDDHVKCPIRKKQSVNLHSPIRIRSAPEYMCIHVNLFARNSYGQPIKNRNSMRIPDMLDLTQHVETVDNHPAAPLRYKLIDVVYQVGEQLSSGH</sequence>
<dbReference type="PROSITE" id="PS50235">
    <property type="entry name" value="USP_3"/>
    <property type="match status" value="1"/>
</dbReference>
<dbReference type="OrthoDB" id="289038at2759"/>
<dbReference type="InterPro" id="IPR038765">
    <property type="entry name" value="Papain-like_cys_pep_sf"/>
</dbReference>
<dbReference type="Gene3D" id="3.90.70.10">
    <property type="entry name" value="Cysteine proteinases"/>
    <property type="match status" value="1"/>
</dbReference>
<keyword evidence="3" id="KW-1185">Reference proteome</keyword>
<protein>
    <recommendedName>
        <fullName evidence="1">USP domain-containing protein</fullName>
    </recommendedName>
</protein>
<proteinExistence type="predicted"/>
<dbReference type="AlphaFoldDB" id="A0A6A5RH64"/>
<dbReference type="InterPro" id="IPR001394">
    <property type="entry name" value="Peptidase_C19_UCH"/>
</dbReference>
<dbReference type="CDD" id="cd02257">
    <property type="entry name" value="Peptidase_C19"/>
    <property type="match status" value="1"/>
</dbReference>
<dbReference type="Proteomes" id="UP000800082">
    <property type="component" value="Unassembled WGS sequence"/>
</dbReference>
<evidence type="ECO:0000313" key="2">
    <source>
        <dbReference type="EMBL" id="KAF1926580.1"/>
    </source>
</evidence>